<keyword evidence="2" id="KW-0732">Signal</keyword>
<dbReference type="OrthoDB" id="10002728at2"/>
<name>A0A1N7C0S8_9FIRM</name>
<dbReference type="RefSeq" id="WP_076546176.1">
    <property type="nucleotide sequence ID" value="NZ_FTNC01000038.1"/>
</dbReference>
<feature type="compositionally biased region" description="Acidic residues" evidence="1">
    <location>
        <begin position="111"/>
        <end position="121"/>
    </location>
</feature>
<feature type="region of interest" description="Disordered" evidence="1">
    <location>
        <begin position="90"/>
        <end position="167"/>
    </location>
</feature>
<dbReference type="Proteomes" id="UP000185669">
    <property type="component" value="Unassembled WGS sequence"/>
</dbReference>
<feature type="signal peptide" evidence="2">
    <location>
        <begin position="1"/>
        <end position="26"/>
    </location>
</feature>
<evidence type="ECO:0000313" key="4">
    <source>
        <dbReference type="Proteomes" id="UP000185669"/>
    </source>
</evidence>
<keyword evidence="4" id="KW-1185">Reference proteome</keyword>
<accession>A0A1N7C0S8</accession>
<protein>
    <submittedName>
        <fullName evidence="3">Uncharacterized protein</fullName>
    </submittedName>
</protein>
<gene>
    <name evidence="3" type="ORF">SAMN05421834_13810</name>
</gene>
<dbReference type="STRING" id="56779.SAMN05421834_13810"/>
<evidence type="ECO:0000256" key="2">
    <source>
        <dbReference type="SAM" id="SignalP"/>
    </source>
</evidence>
<dbReference type="AlphaFoldDB" id="A0A1N7C0S8"/>
<sequence>MRKYLSIFFVSLLIFTALMTALPVGAQDTSNFDQIIEKISGNQNLNSNEKEEILDRAIELYYDEGVNLDEISQILDSNNGYNDLNNEFINLDDSNNEDSQINNDDSKDNDFMNDSDDDYQKDDENDHENDRDDENDNDHNDDDDDHRDDDHKDDNNKDDDHEEREDD</sequence>
<evidence type="ECO:0000256" key="1">
    <source>
        <dbReference type="SAM" id="MobiDB-lite"/>
    </source>
</evidence>
<feature type="compositionally biased region" description="Acidic residues" evidence="1">
    <location>
        <begin position="131"/>
        <end position="147"/>
    </location>
</feature>
<organism evidence="3 4">
    <name type="scientific">Halanaerobium kushneri</name>
    <dbReference type="NCBI Taxonomy" id="56779"/>
    <lineage>
        <taxon>Bacteria</taxon>
        <taxon>Bacillati</taxon>
        <taxon>Bacillota</taxon>
        <taxon>Clostridia</taxon>
        <taxon>Halanaerobiales</taxon>
        <taxon>Halanaerobiaceae</taxon>
        <taxon>Halanaerobium</taxon>
    </lineage>
</organism>
<reference evidence="4" key="1">
    <citation type="submission" date="2017-01" db="EMBL/GenBank/DDBJ databases">
        <authorList>
            <person name="Varghese N."/>
            <person name="Submissions S."/>
        </authorList>
    </citation>
    <scope>NUCLEOTIDE SEQUENCE [LARGE SCALE GENOMIC DNA]</scope>
    <source>
        <strain evidence="4">ATCC 700103</strain>
    </source>
</reference>
<evidence type="ECO:0000313" key="3">
    <source>
        <dbReference type="EMBL" id="SIR57241.1"/>
    </source>
</evidence>
<dbReference type="EMBL" id="FTNC01000038">
    <property type="protein sequence ID" value="SIR57241.1"/>
    <property type="molecule type" value="Genomic_DNA"/>
</dbReference>
<feature type="chain" id="PRO_5013134173" evidence="2">
    <location>
        <begin position="27"/>
        <end position="167"/>
    </location>
</feature>
<feature type="compositionally biased region" description="Basic and acidic residues" evidence="1">
    <location>
        <begin position="148"/>
        <end position="159"/>
    </location>
</feature>
<proteinExistence type="predicted"/>